<organism evidence="1">
    <name type="scientific">Myoviridae sp. ct7CH26</name>
    <dbReference type="NCBI Taxonomy" id="2827604"/>
    <lineage>
        <taxon>Viruses</taxon>
        <taxon>Duplodnaviria</taxon>
        <taxon>Heunggongvirae</taxon>
        <taxon>Uroviricota</taxon>
        <taxon>Caudoviricetes</taxon>
    </lineage>
</organism>
<sequence length="38" mass="4564">MSATKSEVTFVKFKTTEKYEDNHCRKVITSYDNFSYHK</sequence>
<accession>A0A8S5RSL5</accession>
<dbReference type="EMBL" id="BK057800">
    <property type="protein sequence ID" value="DAE92471.1"/>
    <property type="molecule type" value="Genomic_DNA"/>
</dbReference>
<reference evidence="1" key="1">
    <citation type="journal article" date="2021" name="Proc. Natl. Acad. Sci. U.S.A.">
        <title>A Catalog of Tens of Thousands of Viruses from Human Metagenomes Reveals Hidden Associations with Chronic Diseases.</title>
        <authorList>
            <person name="Tisza M.J."/>
            <person name="Buck C.B."/>
        </authorList>
    </citation>
    <scope>NUCLEOTIDE SEQUENCE</scope>
    <source>
        <strain evidence="1">Ct7CH26</strain>
    </source>
</reference>
<name>A0A8S5RSL5_9CAUD</name>
<proteinExistence type="predicted"/>
<evidence type="ECO:0000313" key="1">
    <source>
        <dbReference type="EMBL" id="DAE92471.1"/>
    </source>
</evidence>
<protein>
    <submittedName>
        <fullName evidence="1">Uncharacterized protein</fullName>
    </submittedName>
</protein>